<sequence>MMSLLILSYWITLFLELSNLIITYWSLYMSELITLNFKSTSTYLDWNATSIGARYQYHADGTRFNGGVSYSVQKINQAIEGDSNYYRRFDQMQATIDQGSVSKEGGAGNEIYFIENKANNSAAVSYFKYGLDNKLNESQSFNYQSNILTSRTKIMPNSIGQITKSQKFNIHDKLVESNVFSYKKDRIGNDLIIIQKEKYSGNEVVSTTHKELYDSSGKIIKIDVYDKNDKQLERNEFSYFNNGNKCRTVKSTFNISGNLNHQEKIIYNKNGDLRAMVQSNYDNGQSLKDSKSTYYINGEVDRVVEVEYSADGKVIVGRIEKAYNITNAILIKETESSYSMDGKIIIGRINKEYSALDGRLEKITRSNRSDSGQLKREVESYLDINGQESKRISQYYSNGVTKCFERSFSAGKMTGKVYMEFDNNGNAINIKRLNPEGKMVDVLINASLDTFFKGVTQLADAINSFPTREQAPAAVDTIIGSHANLRNLVPVMNYASRQ</sequence>
<dbReference type="EMBL" id="AM286415">
    <property type="protein sequence ID" value="CAL10293.1"/>
    <property type="molecule type" value="Genomic_DNA"/>
</dbReference>
<organism evidence="1 2">
    <name type="scientific">Yersinia enterocolitica serotype O:8 / biotype 1B (strain NCTC 13174 / 8081)</name>
    <dbReference type="NCBI Taxonomy" id="393305"/>
    <lineage>
        <taxon>Bacteria</taxon>
        <taxon>Pseudomonadati</taxon>
        <taxon>Pseudomonadota</taxon>
        <taxon>Gammaproteobacteria</taxon>
        <taxon>Enterobacterales</taxon>
        <taxon>Yersiniaceae</taxon>
        <taxon>Yersinia</taxon>
    </lineage>
</organism>
<gene>
    <name evidence="1" type="ordered locus">YE0153</name>
</gene>
<dbReference type="OrthoDB" id="9791139at2"/>
<name>A1JI55_YERE8</name>
<dbReference type="KEGG" id="yen:YE0153"/>
<reference evidence="1 2" key="1">
    <citation type="journal article" date="2006" name="PLoS Genet.">
        <title>The complete genome sequence and comparative genome analysis of the high pathogenicity Yersinia enterocolitica strain 8081.</title>
        <authorList>
            <person name="Thomson N.R."/>
            <person name="Howard S."/>
            <person name="Wren B.W."/>
            <person name="Holden M.T.G."/>
            <person name="Crossman L."/>
            <person name="Challis G.L."/>
            <person name="Churcher C."/>
            <person name="Mungall K."/>
            <person name="Brooks K."/>
            <person name="Chillingworth T."/>
            <person name="Feltwell T."/>
            <person name="Abdellah Z."/>
            <person name="Hauser H."/>
            <person name="Jagels K."/>
            <person name="Maddison M."/>
            <person name="Moule S."/>
            <person name="Sanders M."/>
            <person name="Whitehead S."/>
            <person name="Quail M.A."/>
            <person name="Dougan G."/>
            <person name="Parkhill J."/>
            <person name="Prentice M.B."/>
        </authorList>
    </citation>
    <scope>NUCLEOTIDE SEQUENCE [LARGE SCALE GENOMIC DNA]</scope>
    <source>
        <strain evidence="2">NCTC 13174 / 8081</strain>
    </source>
</reference>
<dbReference type="HOGENOM" id="CLU_594395_0_0_6"/>
<evidence type="ECO:0000313" key="1">
    <source>
        <dbReference type="EMBL" id="CAL10293.1"/>
    </source>
</evidence>
<dbReference type="PATRIC" id="fig|393305.7.peg.245"/>
<dbReference type="Proteomes" id="UP000000642">
    <property type="component" value="Chromosome"/>
</dbReference>
<accession>A1JI55</accession>
<dbReference type="eggNOG" id="ENOG5031CX2">
    <property type="taxonomic scope" value="Bacteria"/>
</dbReference>
<proteinExistence type="predicted"/>
<protein>
    <submittedName>
        <fullName evidence="1">Membrane protein</fullName>
    </submittedName>
</protein>
<evidence type="ECO:0000313" key="2">
    <source>
        <dbReference type="Proteomes" id="UP000000642"/>
    </source>
</evidence>
<dbReference type="AlphaFoldDB" id="A1JI55"/>